<dbReference type="InterPro" id="IPR046887">
    <property type="entry name" value="RsmE_PUA-like"/>
</dbReference>
<evidence type="ECO:0000256" key="3">
    <source>
        <dbReference type="ARBA" id="ARBA00022490"/>
    </source>
</evidence>
<dbReference type="Gene3D" id="3.40.1280.10">
    <property type="match status" value="1"/>
</dbReference>
<evidence type="ECO:0000256" key="4">
    <source>
        <dbReference type="ARBA" id="ARBA00022552"/>
    </source>
</evidence>
<evidence type="ECO:0000313" key="13">
    <source>
        <dbReference type="EMBL" id="HGV97281.1"/>
    </source>
</evidence>
<dbReference type="PANTHER" id="PTHR30027">
    <property type="entry name" value="RIBOSOMAL RNA SMALL SUBUNIT METHYLTRANSFERASE E"/>
    <property type="match status" value="1"/>
</dbReference>
<dbReference type="CDD" id="cd18084">
    <property type="entry name" value="RsmE-like"/>
    <property type="match status" value="1"/>
</dbReference>
<evidence type="ECO:0000256" key="9">
    <source>
        <dbReference type="ARBA" id="ARBA00047944"/>
    </source>
</evidence>
<dbReference type="GO" id="GO:0070475">
    <property type="term" value="P:rRNA base methylation"/>
    <property type="evidence" value="ECO:0007669"/>
    <property type="project" value="TreeGrafter"/>
</dbReference>
<comment type="function">
    <text evidence="8 10">Specifically methylates the N3 position of the uracil ring of uridine 1498 (m3U1498) in 16S rRNA. Acts on the fully assembled 30S ribosomal subunit.</text>
</comment>
<keyword evidence="4 10" id="KW-0698">rRNA processing</keyword>
<dbReference type="SUPFAM" id="SSF75217">
    <property type="entry name" value="alpha/beta knot"/>
    <property type="match status" value="1"/>
</dbReference>
<protein>
    <recommendedName>
        <fullName evidence="10">Ribosomal RNA small subunit methyltransferase E</fullName>
        <ecNumber evidence="10">2.1.1.193</ecNumber>
    </recommendedName>
</protein>
<dbReference type="PANTHER" id="PTHR30027:SF3">
    <property type="entry name" value="16S RRNA (URACIL(1498)-N(3))-METHYLTRANSFERASE"/>
    <property type="match status" value="1"/>
</dbReference>
<dbReference type="EMBL" id="DTGZ01000056">
    <property type="protein sequence ID" value="HGV97281.1"/>
    <property type="molecule type" value="Genomic_DNA"/>
</dbReference>
<dbReference type="PIRSF" id="PIRSF015601">
    <property type="entry name" value="MTase_slr0722"/>
    <property type="match status" value="1"/>
</dbReference>
<comment type="subcellular location">
    <subcellularLocation>
        <location evidence="1 10">Cytoplasm</location>
    </subcellularLocation>
</comment>
<reference evidence="13" key="1">
    <citation type="journal article" date="2020" name="mSystems">
        <title>Genome- and Community-Level Interaction Insights into Carbon Utilization and Element Cycling Functions of Hydrothermarchaeota in Hydrothermal Sediment.</title>
        <authorList>
            <person name="Zhou Z."/>
            <person name="Liu Y."/>
            <person name="Xu W."/>
            <person name="Pan J."/>
            <person name="Luo Z.H."/>
            <person name="Li M."/>
        </authorList>
    </citation>
    <scope>NUCLEOTIDE SEQUENCE [LARGE SCALE GENOMIC DNA]</scope>
    <source>
        <strain evidence="13">SpSt-774</strain>
    </source>
</reference>
<gene>
    <name evidence="13" type="ORF">ENV60_03165</name>
</gene>
<comment type="catalytic activity">
    <reaction evidence="9 10">
        <text>uridine(1498) in 16S rRNA + S-adenosyl-L-methionine = N(3)-methyluridine(1498) in 16S rRNA + S-adenosyl-L-homocysteine + H(+)</text>
        <dbReference type="Rhea" id="RHEA:42920"/>
        <dbReference type="Rhea" id="RHEA-COMP:10283"/>
        <dbReference type="Rhea" id="RHEA-COMP:10284"/>
        <dbReference type="ChEBI" id="CHEBI:15378"/>
        <dbReference type="ChEBI" id="CHEBI:57856"/>
        <dbReference type="ChEBI" id="CHEBI:59789"/>
        <dbReference type="ChEBI" id="CHEBI:65315"/>
        <dbReference type="ChEBI" id="CHEBI:74502"/>
        <dbReference type="EC" id="2.1.1.193"/>
    </reaction>
</comment>
<dbReference type="Pfam" id="PF04452">
    <property type="entry name" value="Methyltrans_RNA"/>
    <property type="match status" value="1"/>
</dbReference>
<keyword evidence="3 10" id="KW-0963">Cytoplasm</keyword>
<evidence type="ECO:0000256" key="2">
    <source>
        <dbReference type="ARBA" id="ARBA00005528"/>
    </source>
</evidence>
<evidence type="ECO:0000256" key="6">
    <source>
        <dbReference type="ARBA" id="ARBA00022679"/>
    </source>
</evidence>
<dbReference type="SUPFAM" id="SSF88697">
    <property type="entry name" value="PUA domain-like"/>
    <property type="match status" value="1"/>
</dbReference>
<evidence type="ECO:0000259" key="12">
    <source>
        <dbReference type="Pfam" id="PF20260"/>
    </source>
</evidence>
<dbReference type="GO" id="GO:0005737">
    <property type="term" value="C:cytoplasm"/>
    <property type="evidence" value="ECO:0007669"/>
    <property type="project" value="UniProtKB-SubCell"/>
</dbReference>
<feature type="domain" description="Ribosomal RNA small subunit methyltransferase E methyltransferase" evidence="11">
    <location>
        <begin position="78"/>
        <end position="228"/>
    </location>
</feature>
<feature type="domain" description="Ribosomal RNA small subunit methyltransferase E PUA-like" evidence="12">
    <location>
        <begin position="23"/>
        <end position="70"/>
    </location>
</feature>
<evidence type="ECO:0000259" key="11">
    <source>
        <dbReference type="Pfam" id="PF04452"/>
    </source>
</evidence>
<proteinExistence type="inferred from homology"/>
<dbReference type="Gene3D" id="2.40.240.20">
    <property type="entry name" value="Hypothetical PUA domain-like, domain 1"/>
    <property type="match status" value="1"/>
</dbReference>
<dbReference type="InterPro" id="IPR046886">
    <property type="entry name" value="RsmE_MTase_dom"/>
</dbReference>
<name>A0A7C4TH16_UNCW3</name>
<accession>A0A7C4TH16</accession>
<evidence type="ECO:0000256" key="10">
    <source>
        <dbReference type="PIRNR" id="PIRNR015601"/>
    </source>
</evidence>
<dbReference type="EC" id="2.1.1.193" evidence="10"/>
<dbReference type="InterPro" id="IPR029028">
    <property type="entry name" value="Alpha/beta_knot_MTases"/>
</dbReference>
<organism evidence="13">
    <name type="scientific">candidate division WOR-3 bacterium</name>
    <dbReference type="NCBI Taxonomy" id="2052148"/>
    <lineage>
        <taxon>Bacteria</taxon>
        <taxon>Bacteria division WOR-3</taxon>
    </lineage>
</organism>
<evidence type="ECO:0000256" key="8">
    <source>
        <dbReference type="ARBA" id="ARBA00025699"/>
    </source>
</evidence>
<dbReference type="InterPro" id="IPR029026">
    <property type="entry name" value="tRNA_m1G_MTases_N"/>
</dbReference>
<dbReference type="InterPro" id="IPR015947">
    <property type="entry name" value="PUA-like_sf"/>
</dbReference>
<dbReference type="NCBIfam" id="TIGR00046">
    <property type="entry name" value="RsmE family RNA methyltransferase"/>
    <property type="match status" value="1"/>
</dbReference>
<keyword evidence="7 10" id="KW-0949">S-adenosyl-L-methionine</keyword>
<keyword evidence="6 10" id="KW-0808">Transferase</keyword>
<comment type="similarity">
    <text evidence="2 10">Belongs to the RNA methyltransferase RsmE family.</text>
</comment>
<dbReference type="Pfam" id="PF20260">
    <property type="entry name" value="PUA_4"/>
    <property type="match status" value="1"/>
</dbReference>
<sequence>MNHEIHNLFYITPERIKKGQLSITGQTYHHIKNVLRAKILQTIFFTDGKGNRYQTEVTDITNNEIKLRILEKIFIPREENLKFDLAFVPIKGKRNDYLIEKATELGVNKFFIFYSAASVIKKMGISKIEHLKNITISAMLQSLQYYQPEIVVLDNIDKLLSIFPEYNSVVVADQQGDTKLPNLKERVLYIVGPEGGFENYEIEKFIESGAKPISLGKKRLRSETAAIVGIVKILTALESKEN</sequence>
<dbReference type="AlphaFoldDB" id="A0A7C4TH16"/>
<evidence type="ECO:0000256" key="7">
    <source>
        <dbReference type="ARBA" id="ARBA00022691"/>
    </source>
</evidence>
<dbReference type="InterPro" id="IPR006700">
    <property type="entry name" value="RsmE"/>
</dbReference>
<keyword evidence="5 10" id="KW-0489">Methyltransferase</keyword>
<evidence type="ECO:0000256" key="1">
    <source>
        <dbReference type="ARBA" id="ARBA00004496"/>
    </source>
</evidence>
<dbReference type="GO" id="GO:0070042">
    <property type="term" value="F:rRNA (uridine-N3-)-methyltransferase activity"/>
    <property type="evidence" value="ECO:0007669"/>
    <property type="project" value="TreeGrafter"/>
</dbReference>
<comment type="caution">
    <text evidence="13">The sequence shown here is derived from an EMBL/GenBank/DDBJ whole genome shotgun (WGS) entry which is preliminary data.</text>
</comment>
<evidence type="ECO:0000256" key="5">
    <source>
        <dbReference type="ARBA" id="ARBA00022603"/>
    </source>
</evidence>